<evidence type="ECO:0000313" key="3">
    <source>
        <dbReference type="Proteomes" id="UP000194761"/>
    </source>
</evidence>
<feature type="non-terminal residue" evidence="2">
    <location>
        <position position="1"/>
    </location>
</feature>
<comment type="caution">
    <text evidence="2">The sequence shown here is derived from an EMBL/GenBank/DDBJ whole genome shotgun (WGS) entry which is preliminary data.</text>
</comment>
<sequence length="62" mass="6838">GEGWDQPPEPYLGEGGQRPQVRAGRQTHLGAQVKSPDQALDVYRDSLTQQTEQSADFLTITL</sequence>
<reference evidence="2 3" key="1">
    <citation type="submission" date="2017-05" db="EMBL/GenBank/DDBJ databases">
        <title>Biotechnological potential of actinobacteria isolated from South African environments.</title>
        <authorList>
            <person name="Le Roes-Hill M."/>
            <person name="Prins A."/>
            <person name="Durrell K.A."/>
        </authorList>
    </citation>
    <scope>NUCLEOTIDE SEQUENCE [LARGE SCALE GENOMIC DNA]</scope>
    <source>
        <strain evidence="2">M26</strain>
    </source>
</reference>
<protein>
    <submittedName>
        <fullName evidence="2">Uncharacterized protein</fullName>
    </submittedName>
</protein>
<keyword evidence="3" id="KW-1185">Reference proteome</keyword>
<dbReference type="Proteomes" id="UP000194761">
    <property type="component" value="Unassembled WGS sequence"/>
</dbReference>
<evidence type="ECO:0000256" key="1">
    <source>
        <dbReference type="SAM" id="MobiDB-lite"/>
    </source>
</evidence>
<gene>
    <name evidence="2" type="ORF">CA984_42590</name>
</gene>
<dbReference type="AlphaFoldDB" id="A0A243QEL6"/>
<feature type="region of interest" description="Disordered" evidence="1">
    <location>
        <begin position="1"/>
        <end position="37"/>
    </location>
</feature>
<name>A0A243QEL6_9ACTN</name>
<evidence type="ECO:0000313" key="2">
    <source>
        <dbReference type="EMBL" id="OUC80209.1"/>
    </source>
</evidence>
<accession>A0A243QEL6</accession>
<dbReference type="EMBL" id="NGFP01000404">
    <property type="protein sequence ID" value="OUC80209.1"/>
    <property type="molecule type" value="Genomic_DNA"/>
</dbReference>
<organism evidence="2 3">
    <name type="scientific">Streptosporangium minutum</name>
    <dbReference type="NCBI Taxonomy" id="569862"/>
    <lineage>
        <taxon>Bacteria</taxon>
        <taxon>Bacillati</taxon>
        <taxon>Actinomycetota</taxon>
        <taxon>Actinomycetes</taxon>
        <taxon>Streptosporangiales</taxon>
        <taxon>Streptosporangiaceae</taxon>
        <taxon>Streptosporangium</taxon>
    </lineage>
</organism>
<proteinExistence type="predicted"/>